<evidence type="ECO:0000256" key="1">
    <source>
        <dbReference type="SAM" id="Coils"/>
    </source>
</evidence>
<dbReference type="Pfam" id="PF16561">
    <property type="entry name" value="AMPK1_CBM"/>
    <property type="match status" value="1"/>
</dbReference>
<dbReference type="GO" id="GO:0009507">
    <property type="term" value="C:chloroplast"/>
    <property type="evidence" value="ECO:0007669"/>
    <property type="project" value="UniProtKB-ARBA"/>
</dbReference>
<feature type="compositionally biased region" description="Basic and acidic residues" evidence="2">
    <location>
        <begin position="231"/>
        <end position="243"/>
    </location>
</feature>
<feature type="domain" description="AMP-activated protein kinase glycogen-binding" evidence="3">
    <location>
        <begin position="380"/>
        <end position="457"/>
    </location>
</feature>
<feature type="coiled-coil region" evidence="1">
    <location>
        <begin position="314"/>
        <end position="373"/>
    </location>
</feature>
<dbReference type="PANTHER" id="PTHR47434:SF2">
    <property type="entry name" value="PROTEIN PTST HOMOLOG 3, CHLOROPLASTIC"/>
    <property type="match status" value="1"/>
</dbReference>
<dbReference type="AlphaFoldDB" id="A0A9Q0KG87"/>
<dbReference type="SUPFAM" id="SSF81296">
    <property type="entry name" value="E set domains"/>
    <property type="match status" value="1"/>
</dbReference>
<name>A0A9Q0KG87_9MAGN</name>
<dbReference type="InterPro" id="IPR032640">
    <property type="entry name" value="AMPK1_CBM"/>
</dbReference>
<dbReference type="Proteomes" id="UP001141806">
    <property type="component" value="Unassembled WGS sequence"/>
</dbReference>
<dbReference type="PANTHER" id="PTHR47434">
    <property type="entry name" value="PROTEIN PTST HOMOLOG 3, CHLOROPLASTIC"/>
    <property type="match status" value="1"/>
</dbReference>
<dbReference type="OrthoDB" id="531008at2759"/>
<reference evidence="4" key="1">
    <citation type="journal article" date="2023" name="Plant J.">
        <title>The genome of the king protea, Protea cynaroides.</title>
        <authorList>
            <person name="Chang J."/>
            <person name="Duong T.A."/>
            <person name="Schoeman C."/>
            <person name="Ma X."/>
            <person name="Roodt D."/>
            <person name="Barker N."/>
            <person name="Li Z."/>
            <person name="Van de Peer Y."/>
            <person name="Mizrachi E."/>
        </authorList>
    </citation>
    <scope>NUCLEOTIDE SEQUENCE</scope>
    <source>
        <tissue evidence="4">Young leaves</tissue>
    </source>
</reference>
<dbReference type="Gene3D" id="2.60.40.10">
    <property type="entry name" value="Immunoglobulins"/>
    <property type="match status" value="1"/>
</dbReference>
<evidence type="ECO:0000313" key="5">
    <source>
        <dbReference type="Proteomes" id="UP001141806"/>
    </source>
</evidence>
<proteinExistence type="predicted"/>
<comment type="caution">
    <text evidence="4">The sequence shown here is derived from an EMBL/GenBank/DDBJ whole genome shotgun (WGS) entry which is preliminary data.</text>
</comment>
<dbReference type="EMBL" id="JAMYWD010000005">
    <property type="protein sequence ID" value="KAJ4969741.1"/>
    <property type="molecule type" value="Genomic_DNA"/>
</dbReference>
<accession>A0A9Q0KG87</accession>
<dbReference type="InterPro" id="IPR013783">
    <property type="entry name" value="Ig-like_fold"/>
</dbReference>
<evidence type="ECO:0000256" key="2">
    <source>
        <dbReference type="SAM" id="MobiDB-lite"/>
    </source>
</evidence>
<dbReference type="InterPro" id="IPR014756">
    <property type="entry name" value="Ig_E-set"/>
</dbReference>
<sequence>MATLCYLSSFSAYIPPKHFAFHRPPSLQLHEPLLQLQSRRFPSPFPGRLIVSASATKKPRVRKKVKSNAELCKDIREFISMVGLPQDHVPSMKELTQHGRQDLANIVRRRGYKLIKELLKNLPNVESNLEISSYENQNGTVLYEIESTVNELAEGVPLLEGQDEDVNCVPAPTFGIQSWGSGDSSTESSLQDKAANFVQNGELDIIEIEDMELLLTESYMGHGILSQSTVDEGKTSKEMENKMDVQSTAPIEGSSNKKDTGSNVTSNGKILKSKQIAVPTAETFLHGSDLLPTEGLKDTGLDVEACDRDNEVAINSLNVLLHRKELELSQLKEQIEKEQCALSILQTKAETEINKAQKVISAKDAELHAAEESLLGLKEVQIEYWANGNNVEVAGSFNGWDHRIKMDLHPSSSAINSLRSRKSRLWSTVLWLYPGVYEIKFIVDGCWIIDPQRESITRAEVRSMDVLCCLMTKIKLNFWHA</sequence>
<organism evidence="4 5">
    <name type="scientific">Protea cynaroides</name>
    <dbReference type="NCBI Taxonomy" id="273540"/>
    <lineage>
        <taxon>Eukaryota</taxon>
        <taxon>Viridiplantae</taxon>
        <taxon>Streptophyta</taxon>
        <taxon>Embryophyta</taxon>
        <taxon>Tracheophyta</taxon>
        <taxon>Spermatophyta</taxon>
        <taxon>Magnoliopsida</taxon>
        <taxon>Proteales</taxon>
        <taxon>Proteaceae</taxon>
        <taxon>Protea</taxon>
    </lineage>
</organism>
<keyword evidence="5" id="KW-1185">Reference proteome</keyword>
<feature type="region of interest" description="Disordered" evidence="2">
    <location>
        <begin position="229"/>
        <end position="266"/>
    </location>
</feature>
<protein>
    <recommendedName>
        <fullName evidence="3">AMP-activated protein kinase glycogen-binding domain-containing protein</fullName>
    </recommendedName>
</protein>
<dbReference type="CDD" id="cd02859">
    <property type="entry name" value="E_set_AMPKbeta_like_N"/>
    <property type="match status" value="1"/>
</dbReference>
<keyword evidence="1" id="KW-0175">Coiled coil</keyword>
<evidence type="ECO:0000313" key="4">
    <source>
        <dbReference type="EMBL" id="KAJ4969741.1"/>
    </source>
</evidence>
<evidence type="ECO:0000259" key="3">
    <source>
        <dbReference type="Pfam" id="PF16561"/>
    </source>
</evidence>
<gene>
    <name evidence="4" type="ORF">NE237_002840</name>
</gene>